<dbReference type="Proteomes" id="UP000824010">
    <property type="component" value="Chromosome"/>
</dbReference>
<dbReference type="EMBL" id="CP077077">
    <property type="protein sequence ID" value="QXH58790.1"/>
    <property type="molecule type" value="Genomic_DNA"/>
</dbReference>
<dbReference type="RefSeq" id="WP_217869476.1">
    <property type="nucleotide sequence ID" value="NZ_CP077077.1"/>
</dbReference>
<gene>
    <name evidence="2" type="ORF">KSS90_11465</name>
</gene>
<proteinExistence type="predicted"/>
<keyword evidence="3" id="KW-1185">Reference proteome</keyword>
<organism evidence="2 3">
    <name type="scientific">Pseudomonas maumuensis</name>
    <dbReference type="NCBI Taxonomy" id="2842354"/>
    <lineage>
        <taxon>Bacteria</taxon>
        <taxon>Pseudomonadati</taxon>
        <taxon>Pseudomonadota</taxon>
        <taxon>Gammaproteobacteria</taxon>
        <taxon>Pseudomonadales</taxon>
        <taxon>Pseudomonadaceae</taxon>
        <taxon>Pseudomonas</taxon>
    </lineage>
</organism>
<evidence type="ECO:0000259" key="1">
    <source>
        <dbReference type="Pfam" id="PF08242"/>
    </source>
</evidence>
<dbReference type="InterPro" id="IPR013217">
    <property type="entry name" value="Methyltransf_12"/>
</dbReference>
<keyword evidence="2" id="KW-0808">Transferase</keyword>
<name>A0ABX8NRR5_9PSED</name>
<dbReference type="CDD" id="cd02440">
    <property type="entry name" value="AdoMet_MTases"/>
    <property type="match status" value="1"/>
</dbReference>
<dbReference type="Pfam" id="PF08242">
    <property type="entry name" value="Methyltransf_12"/>
    <property type="match status" value="1"/>
</dbReference>
<dbReference type="GO" id="GO:0008168">
    <property type="term" value="F:methyltransferase activity"/>
    <property type="evidence" value="ECO:0007669"/>
    <property type="project" value="UniProtKB-KW"/>
</dbReference>
<accession>A0ABX8NRR5</accession>
<dbReference type="GO" id="GO:0032259">
    <property type="term" value="P:methylation"/>
    <property type="evidence" value="ECO:0007669"/>
    <property type="project" value="UniProtKB-KW"/>
</dbReference>
<keyword evidence="2" id="KW-0489">Methyltransferase</keyword>
<reference evidence="2 3" key="1">
    <citation type="journal article" date="2021" name="Microorganisms">
        <title>The Ever-Expanding Pseudomonas Genus: Description of 43 New Species and Partition of the Pseudomonas putida Group.</title>
        <authorList>
            <person name="Girard L."/>
            <person name="Lood C."/>
            <person name="Hofte M."/>
            <person name="Vandamme P."/>
            <person name="Rokni-Zadeh H."/>
            <person name="van Noort V."/>
            <person name="Lavigne R."/>
            <person name="De Mot R."/>
        </authorList>
    </citation>
    <scope>NUCLEOTIDE SEQUENCE [LARGE SCALE GENOMIC DNA]</scope>
    <source>
        <strain evidence="2 3">COW77</strain>
    </source>
</reference>
<evidence type="ECO:0000313" key="3">
    <source>
        <dbReference type="Proteomes" id="UP000824010"/>
    </source>
</evidence>
<sequence length="226" mass="24454">MSTFSNPQHVAHYADGPVRQVPGLQALHQMASLLLAEKVPEDGQVLVLGAGGGLELKTFALAHPGWRFLGVDPSAEMLGLARQTLGDLLPRATLHEGYIDTAPDDLHDGATCLLTLHFLDAAQRLQTLRQLARRLKPGAPLVVAHHSFPQVEPDKTRWLQRYAAFAESNGVNREQAQSAIGAIASRLPLISAEEDEAILRQAGFEGVELFYAGFTFKGWVGHVAGL</sequence>
<evidence type="ECO:0000313" key="2">
    <source>
        <dbReference type="EMBL" id="QXH58790.1"/>
    </source>
</evidence>
<protein>
    <submittedName>
        <fullName evidence="2">Class I SAM-dependent methyltransferase</fullName>
    </submittedName>
</protein>
<feature type="domain" description="Methyltransferase type 12" evidence="1">
    <location>
        <begin position="46"/>
        <end position="140"/>
    </location>
</feature>